<dbReference type="PANTHER" id="PTHR39585:SF1">
    <property type="entry name" value="FAD ASSEMBLY FACTOR SDHE"/>
    <property type="match status" value="1"/>
</dbReference>
<dbReference type="InterPro" id="IPR005631">
    <property type="entry name" value="SDH"/>
</dbReference>
<dbReference type="GO" id="GO:0006105">
    <property type="term" value="P:succinate metabolic process"/>
    <property type="evidence" value="ECO:0007669"/>
    <property type="project" value="TreeGrafter"/>
</dbReference>
<reference evidence="7 8" key="1">
    <citation type="submission" date="2018-10" db="EMBL/GenBank/DDBJ databases">
        <title>Genomic Encyclopedia of Archaeal and Bacterial Type Strains, Phase II (KMG-II): from individual species to whole genera.</title>
        <authorList>
            <person name="Goeker M."/>
        </authorList>
    </citation>
    <scope>NUCLEOTIDE SEQUENCE [LARGE SCALE GENOMIC DNA]</scope>
    <source>
        <strain evidence="7 8">DSM 235</strain>
    </source>
</reference>
<dbReference type="Proteomes" id="UP000274556">
    <property type="component" value="Unassembled WGS sequence"/>
</dbReference>
<evidence type="ECO:0000256" key="5">
    <source>
        <dbReference type="ARBA" id="ARBA00023186"/>
    </source>
</evidence>
<sequence length="117" mass="13476">MFSPPVATDSTADRTSPTDASGHASETELEIRRLRWQCRRGMLELDHLLDRFLDLGYRGLSPTQRLAFVRLLGEQDQRLSDWFMSRAEPPDADLRELVRHIVEVVRERRSGSIDLQG</sequence>
<comment type="subcellular location">
    <subcellularLocation>
        <location evidence="1">Cytoplasm</location>
    </subcellularLocation>
</comment>
<keyword evidence="4" id="KW-0963">Cytoplasm</keyword>
<protein>
    <recommendedName>
        <fullName evidence="3">FAD assembly factor SdhE</fullName>
    </recommendedName>
</protein>
<dbReference type="Pfam" id="PF03937">
    <property type="entry name" value="Sdh5"/>
    <property type="match status" value="1"/>
</dbReference>
<accession>A0A495UZY3</accession>
<dbReference type="EMBL" id="RBXL01000001">
    <property type="protein sequence ID" value="RKT42792.1"/>
    <property type="molecule type" value="Genomic_DNA"/>
</dbReference>
<evidence type="ECO:0000313" key="8">
    <source>
        <dbReference type="Proteomes" id="UP000274556"/>
    </source>
</evidence>
<dbReference type="InterPro" id="IPR036714">
    <property type="entry name" value="SDH_sf"/>
</dbReference>
<keyword evidence="5" id="KW-0143">Chaperone</keyword>
<evidence type="ECO:0000256" key="1">
    <source>
        <dbReference type="ARBA" id="ARBA00004496"/>
    </source>
</evidence>
<organism evidence="7 8">
    <name type="scientific">Thiocapsa rosea</name>
    <dbReference type="NCBI Taxonomy" id="69360"/>
    <lineage>
        <taxon>Bacteria</taxon>
        <taxon>Pseudomonadati</taxon>
        <taxon>Pseudomonadota</taxon>
        <taxon>Gammaproteobacteria</taxon>
        <taxon>Chromatiales</taxon>
        <taxon>Chromatiaceae</taxon>
        <taxon>Thiocapsa</taxon>
    </lineage>
</organism>
<proteinExistence type="inferred from homology"/>
<dbReference type="SUPFAM" id="SSF109910">
    <property type="entry name" value="YgfY-like"/>
    <property type="match status" value="1"/>
</dbReference>
<dbReference type="PANTHER" id="PTHR39585">
    <property type="entry name" value="FAD ASSEMBLY FACTOR SDHE"/>
    <property type="match status" value="1"/>
</dbReference>
<gene>
    <name evidence="7" type="ORF">BDD21_0087</name>
</gene>
<evidence type="ECO:0000256" key="3">
    <source>
        <dbReference type="ARBA" id="ARBA00019418"/>
    </source>
</evidence>
<evidence type="ECO:0000256" key="2">
    <source>
        <dbReference type="ARBA" id="ARBA00008571"/>
    </source>
</evidence>
<evidence type="ECO:0000256" key="4">
    <source>
        <dbReference type="ARBA" id="ARBA00022490"/>
    </source>
</evidence>
<name>A0A495UZY3_9GAMM</name>
<evidence type="ECO:0000313" key="7">
    <source>
        <dbReference type="EMBL" id="RKT42792.1"/>
    </source>
</evidence>
<comment type="caution">
    <text evidence="7">The sequence shown here is derived from an EMBL/GenBank/DDBJ whole genome shotgun (WGS) entry which is preliminary data.</text>
</comment>
<dbReference type="Gene3D" id="1.10.150.250">
    <property type="entry name" value="Flavinator of succinate dehydrogenase"/>
    <property type="match status" value="1"/>
</dbReference>
<dbReference type="AlphaFoldDB" id="A0A495UZY3"/>
<keyword evidence="8" id="KW-1185">Reference proteome</keyword>
<dbReference type="InterPro" id="IPR050531">
    <property type="entry name" value="SdhE_FAD_assembly_factor"/>
</dbReference>
<feature type="region of interest" description="Disordered" evidence="6">
    <location>
        <begin position="1"/>
        <end position="27"/>
    </location>
</feature>
<feature type="compositionally biased region" description="Polar residues" evidence="6">
    <location>
        <begin position="8"/>
        <end position="19"/>
    </location>
</feature>
<comment type="similarity">
    <text evidence="2">Belongs to the SdhE FAD assembly factor family.</text>
</comment>
<dbReference type="GO" id="GO:0005737">
    <property type="term" value="C:cytoplasm"/>
    <property type="evidence" value="ECO:0007669"/>
    <property type="project" value="UniProtKB-SubCell"/>
</dbReference>
<evidence type="ECO:0000256" key="6">
    <source>
        <dbReference type="SAM" id="MobiDB-lite"/>
    </source>
</evidence>